<comment type="caution">
    <text evidence="3">The sequence shown here is derived from an EMBL/GenBank/DDBJ whole genome shotgun (WGS) entry which is preliminary data.</text>
</comment>
<sequence>MKRIILEKLNKWKTSKRRKPLLLRGARQVGKTWVLKEFGKSFPDGFLHIDFDKQIEYRQFFEQTKDVKRILANLAMASGKKITENTLIIFDEIQACESALNSLKYFCEDAPRYSVVGAGSLLGLKLASGFPVGKVEFLDMYPMTFTEFLLASGDKNLVEYLDTIETPENIPQAFMGPLEEKLKTYFVTGGMPESVLNWVEDQDVAAVDKVLSDILTAYEADFAKHADKTDVPKIQYIWDSLPSQLSRENKKFLYSAVKPGARAREYENALNWLNNANLVKKVFRSTKPGLPISAYDDLTSFKIYMGDVGLLRKKAGLATSAFAEQNRLFTEFKGALTENFVLQNLSGMFDVAPRYWSDNFHEVDFIIQKENTIIPIEAKAGTNIKAASIKYYDKQYDAPLMVRFSMRNLSRDGKMLNIPLFMADRLDGLLEKWG</sequence>
<dbReference type="InterPro" id="IPR025420">
    <property type="entry name" value="DUF4143"/>
</dbReference>
<dbReference type="InterPro" id="IPR027417">
    <property type="entry name" value="P-loop_NTPase"/>
</dbReference>
<dbReference type="RefSeq" id="WP_100425942.1">
    <property type="nucleotide sequence ID" value="NZ_JAXFBG010000119.1"/>
</dbReference>
<keyword evidence="4" id="KW-1185">Reference proteome</keyword>
<evidence type="ECO:0000259" key="1">
    <source>
        <dbReference type="Pfam" id="PF13173"/>
    </source>
</evidence>
<name>A0A2M9A8J9_9BACT</name>
<feature type="domain" description="DUF4143" evidence="2">
    <location>
        <begin position="219"/>
        <end position="381"/>
    </location>
</feature>
<dbReference type="EMBL" id="PGEX01000001">
    <property type="protein sequence ID" value="PJJ42050.1"/>
    <property type="molecule type" value="Genomic_DNA"/>
</dbReference>
<organism evidence="3 4">
    <name type="scientific">Hallerella succinigenes</name>
    <dbReference type="NCBI Taxonomy" id="1896222"/>
    <lineage>
        <taxon>Bacteria</taxon>
        <taxon>Pseudomonadati</taxon>
        <taxon>Fibrobacterota</taxon>
        <taxon>Fibrobacteria</taxon>
        <taxon>Fibrobacterales</taxon>
        <taxon>Fibrobacteraceae</taxon>
        <taxon>Hallerella</taxon>
    </lineage>
</organism>
<dbReference type="Pfam" id="PF13173">
    <property type="entry name" value="AAA_14"/>
    <property type="match status" value="1"/>
</dbReference>
<evidence type="ECO:0000313" key="3">
    <source>
        <dbReference type="EMBL" id="PJJ42050.1"/>
    </source>
</evidence>
<dbReference type="PANTHER" id="PTHR33295">
    <property type="entry name" value="ATPASE"/>
    <property type="match status" value="1"/>
</dbReference>
<evidence type="ECO:0008006" key="5">
    <source>
        <dbReference type="Google" id="ProtNLM"/>
    </source>
</evidence>
<reference evidence="3 4" key="1">
    <citation type="submission" date="2017-11" db="EMBL/GenBank/DDBJ databases">
        <title>Animal gut microbial communities from fecal samples from Wisconsin, USA.</title>
        <authorList>
            <person name="Neumann A."/>
        </authorList>
    </citation>
    <scope>NUCLEOTIDE SEQUENCE [LARGE SCALE GENOMIC DNA]</scope>
    <source>
        <strain evidence="3 4">UWS3</strain>
    </source>
</reference>
<accession>A0A2M9A8J9</accession>
<dbReference type="PANTHER" id="PTHR33295:SF7">
    <property type="entry name" value="ATPASE"/>
    <property type="match status" value="1"/>
</dbReference>
<gene>
    <name evidence="3" type="ORF">BGX16_2066</name>
</gene>
<proteinExistence type="predicted"/>
<evidence type="ECO:0000259" key="2">
    <source>
        <dbReference type="Pfam" id="PF13635"/>
    </source>
</evidence>
<dbReference type="Gene3D" id="3.40.50.300">
    <property type="entry name" value="P-loop containing nucleotide triphosphate hydrolases"/>
    <property type="match status" value="1"/>
</dbReference>
<dbReference type="OrthoDB" id="9801806at2"/>
<dbReference type="Pfam" id="PF13635">
    <property type="entry name" value="DUF4143"/>
    <property type="match status" value="1"/>
</dbReference>
<dbReference type="AlphaFoldDB" id="A0A2M9A8J9"/>
<feature type="domain" description="AAA" evidence="1">
    <location>
        <begin position="18"/>
        <end position="149"/>
    </location>
</feature>
<evidence type="ECO:0000313" key="4">
    <source>
        <dbReference type="Proteomes" id="UP000231134"/>
    </source>
</evidence>
<dbReference type="Proteomes" id="UP000231134">
    <property type="component" value="Unassembled WGS sequence"/>
</dbReference>
<dbReference type="InterPro" id="IPR041682">
    <property type="entry name" value="AAA_14"/>
</dbReference>
<protein>
    <recommendedName>
        <fullName evidence="5">ATPase</fullName>
    </recommendedName>
</protein>
<dbReference type="SUPFAM" id="SSF52540">
    <property type="entry name" value="P-loop containing nucleoside triphosphate hydrolases"/>
    <property type="match status" value="1"/>
</dbReference>